<evidence type="ECO:0000256" key="11">
    <source>
        <dbReference type="ARBA" id="ARBA00022801"/>
    </source>
</evidence>
<keyword evidence="9" id="KW-0963">Cytoplasm</keyword>
<dbReference type="GO" id="GO:0005509">
    <property type="term" value="F:calcium ion binding"/>
    <property type="evidence" value="ECO:0007669"/>
    <property type="project" value="TreeGrafter"/>
</dbReference>
<feature type="active site" description="Proton donor/acceptor" evidence="14">
    <location>
        <position position="244"/>
    </location>
</feature>
<protein>
    <recommendedName>
        <fullName evidence="8">Regucalcin</fullName>
        <ecNumber evidence="7">3.1.1.17</ecNumber>
    </recommendedName>
    <alternativeName>
        <fullName evidence="13">Gluconolactonase</fullName>
    </alternativeName>
</protein>
<evidence type="ECO:0000256" key="7">
    <source>
        <dbReference type="ARBA" id="ARBA00013227"/>
    </source>
</evidence>
<sequence length="345" mass="38055">MRFSLKYPTPLTGFDRIGEGRNAYISREAHHHLKPKIKIERVTDAYGLSEGPHWDSDAQKLYFVDIYNQYVRRLDPATGVVTSTYIDHGPVSVVIPVHDSPNKFVVGSGKDVILVNWNSDANQKVTPYNVLSNLTSGDVRTNDGKADSAGRLWIGTMANEINGQIALDKGSLYRLDDTLKPKTEITPVSISNGLAWNIEDNTFYYIDSSTREIAAYDFDPNSGTISNKRIALNLNHTKLEGLPDGMTIDTDGNLWVALFGGHGLIKVDPHKHKVLEKIELPARDVSSVAFGGPLLDILYVTTSGHGLTAEERKKTPYAGSVFAIHNLGVHGILANTFFVNKETNH</sequence>
<dbReference type="EC" id="3.1.1.17" evidence="7"/>
<dbReference type="PANTHER" id="PTHR10907:SF66">
    <property type="entry name" value="MIP34848P1-RELATED"/>
    <property type="match status" value="1"/>
</dbReference>
<evidence type="ECO:0000256" key="12">
    <source>
        <dbReference type="ARBA" id="ARBA00022837"/>
    </source>
</evidence>
<dbReference type="OMA" id="LWRCRAD"/>
<evidence type="ECO:0000256" key="2">
    <source>
        <dbReference type="ARBA" id="ARBA00001913"/>
    </source>
</evidence>
<feature type="binding site" evidence="15">
    <location>
        <position position="160"/>
    </location>
    <ligand>
        <name>substrate</name>
    </ligand>
</feature>
<dbReference type="GO" id="GO:0019853">
    <property type="term" value="P:L-ascorbic acid biosynthetic process"/>
    <property type="evidence" value="ECO:0007669"/>
    <property type="project" value="TreeGrafter"/>
</dbReference>
<dbReference type="GO" id="GO:0004341">
    <property type="term" value="F:gluconolactonase activity"/>
    <property type="evidence" value="ECO:0007669"/>
    <property type="project" value="UniProtKB-EC"/>
</dbReference>
<keyword evidence="18" id="KW-1185">Reference proteome</keyword>
<evidence type="ECO:0000259" key="16">
    <source>
        <dbReference type="Pfam" id="PF08450"/>
    </source>
</evidence>
<feature type="binding site" evidence="15">
    <location>
        <position position="140"/>
    </location>
    <ligand>
        <name>substrate</name>
    </ligand>
</feature>
<name>E2AGQ0_CAMFO</name>
<proteinExistence type="inferred from homology"/>
<dbReference type="EMBL" id="GL439383">
    <property type="protein sequence ID" value="EFN67386.1"/>
    <property type="molecule type" value="Genomic_DNA"/>
</dbReference>
<evidence type="ECO:0000256" key="8">
    <source>
        <dbReference type="ARBA" id="ARBA00016808"/>
    </source>
</evidence>
<evidence type="ECO:0000256" key="14">
    <source>
        <dbReference type="PIRSR" id="PIRSR605511-1"/>
    </source>
</evidence>
<organism evidence="18">
    <name type="scientific">Camponotus floridanus</name>
    <name type="common">Florida carpenter ant</name>
    <dbReference type="NCBI Taxonomy" id="104421"/>
    <lineage>
        <taxon>Eukaryota</taxon>
        <taxon>Metazoa</taxon>
        <taxon>Ecdysozoa</taxon>
        <taxon>Arthropoda</taxon>
        <taxon>Hexapoda</taxon>
        <taxon>Insecta</taxon>
        <taxon>Pterygota</taxon>
        <taxon>Neoptera</taxon>
        <taxon>Endopterygota</taxon>
        <taxon>Hymenoptera</taxon>
        <taxon>Apocrita</taxon>
        <taxon>Aculeata</taxon>
        <taxon>Formicoidea</taxon>
        <taxon>Formicidae</taxon>
        <taxon>Formicinae</taxon>
        <taxon>Camponotus</taxon>
    </lineage>
</organism>
<dbReference type="SUPFAM" id="SSF63829">
    <property type="entry name" value="Calcium-dependent phosphotriesterase"/>
    <property type="match status" value="1"/>
</dbReference>
<dbReference type="OrthoDB" id="423498at2759"/>
<keyword evidence="11" id="KW-0378">Hydrolase</keyword>
<comment type="subcellular location">
    <subcellularLocation>
        <location evidence="5">Cytoplasm</location>
    </subcellularLocation>
</comment>
<dbReference type="Pfam" id="PF08450">
    <property type="entry name" value="SGL"/>
    <property type="match status" value="1"/>
</dbReference>
<comment type="cofactor">
    <cofactor evidence="4">
        <name>Mg(2+)</name>
        <dbReference type="ChEBI" id="CHEBI:18420"/>
    </cofactor>
</comment>
<dbReference type="PANTHER" id="PTHR10907">
    <property type="entry name" value="REGUCALCIN"/>
    <property type="match status" value="1"/>
</dbReference>
<dbReference type="InterPro" id="IPR011042">
    <property type="entry name" value="6-blade_b-propeller_TolB-like"/>
</dbReference>
<feature type="binding site" evidence="15">
    <location>
        <position position="50"/>
    </location>
    <ligand>
        <name>a divalent metal cation</name>
        <dbReference type="ChEBI" id="CHEBI:60240"/>
    </ligand>
</feature>
<dbReference type="Gene3D" id="2.120.10.30">
    <property type="entry name" value="TolB, C-terminal domain"/>
    <property type="match status" value="1"/>
</dbReference>
<keyword evidence="15" id="KW-0862">Zinc</keyword>
<keyword evidence="12" id="KW-0106">Calcium</keyword>
<dbReference type="STRING" id="104421.E2AGQ0"/>
<evidence type="ECO:0000256" key="1">
    <source>
        <dbReference type="ARBA" id="ARBA00001589"/>
    </source>
</evidence>
<evidence type="ECO:0000256" key="15">
    <source>
        <dbReference type="PIRSR" id="PIRSR605511-2"/>
    </source>
</evidence>
<dbReference type="InterPro" id="IPR005511">
    <property type="entry name" value="SMP-30"/>
</dbReference>
<dbReference type="AlphaFoldDB" id="E2AGQ0"/>
<dbReference type="FunFam" id="2.120.10.30:FF:000027">
    <property type="entry name" value="Regucalcin homologue"/>
    <property type="match status" value="1"/>
</dbReference>
<dbReference type="InParanoid" id="E2AGQ0"/>
<dbReference type="Proteomes" id="UP000000311">
    <property type="component" value="Unassembled WGS sequence"/>
</dbReference>
<dbReference type="GO" id="GO:0005737">
    <property type="term" value="C:cytoplasm"/>
    <property type="evidence" value="ECO:0007669"/>
    <property type="project" value="UniProtKB-SubCell"/>
</dbReference>
<dbReference type="PRINTS" id="PR01790">
    <property type="entry name" value="SMP30FAMILY"/>
</dbReference>
<evidence type="ECO:0000313" key="18">
    <source>
        <dbReference type="Proteomes" id="UP000000311"/>
    </source>
</evidence>
<evidence type="ECO:0000256" key="5">
    <source>
        <dbReference type="ARBA" id="ARBA00004496"/>
    </source>
</evidence>
<evidence type="ECO:0000256" key="9">
    <source>
        <dbReference type="ARBA" id="ARBA00022490"/>
    </source>
</evidence>
<comment type="cofactor">
    <cofactor evidence="15">
        <name>Zn(2+)</name>
        <dbReference type="ChEBI" id="CHEBI:29105"/>
    </cofactor>
    <text evidence="15">Binds 1 divalent metal cation per subunit.</text>
</comment>
<comment type="cofactor">
    <cofactor evidence="2">
        <name>Ca(2+)</name>
        <dbReference type="ChEBI" id="CHEBI:29108"/>
    </cofactor>
</comment>
<feature type="binding site" evidence="15">
    <location>
        <position position="142"/>
    </location>
    <ligand>
        <name>substrate</name>
    </ligand>
</feature>
<evidence type="ECO:0000256" key="10">
    <source>
        <dbReference type="ARBA" id="ARBA00022723"/>
    </source>
</evidence>
<evidence type="ECO:0000256" key="13">
    <source>
        <dbReference type="ARBA" id="ARBA00032464"/>
    </source>
</evidence>
<reference evidence="17 18" key="1">
    <citation type="journal article" date="2010" name="Science">
        <title>Genomic comparison of the ants Camponotus floridanus and Harpegnathos saltator.</title>
        <authorList>
            <person name="Bonasio R."/>
            <person name="Zhang G."/>
            <person name="Ye C."/>
            <person name="Mutti N.S."/>
            <person name="Fang X."/>
            <person name="Qin N."/>
            <person name="Donahue G."/>
            <person name="Yang P."/>
            <person name="Li Q."/>
            <person name="Li C."/>
            <person name="Zhang P."/>
            <person name="Huang Z."/>
            <person name="Berger S.L."/>
            <person name="Reinberg D."/>
            <person name="Wang J."/>
            <person name="Liebig J."/>
        </authorList>
    </citation>
    <scope>NUCLEOTIDE SEQUENCE [LARGE SCALE GENOMIC DNA]</scope>
    <source>
        <strain evidence="18">C129</strain>
    </source>
</reference>
<evidence type="ECO:0000313" key="17">
    <source>
        <dbReference type="EMBL" id="EFN67386.1"/>
    </source>
</evidence>
<gene>
    <name evidence="17" type="ORF">EAG_00890</name>
</gene>
<evidence type="ECO:0000256" key="4">
    <source>
        <dbReference type="ARBA" id="ARBA00001946"/>
    </source>
</evidence>
<accession>E2AGQ0</accession>
<feature type="domain" description="SMP-30/Gluconolactonase/LRE-like region" evidence="16">
    <location>
        <begin position="48"/>
        <end position="303"/>
    </location>
</feature>
<dbReference type="FunCoup" id="E2AGQ0">
    <property type="interactions" value="139"/>
</dbReference>
<keyword evidence="10 15" id="KW-0479">Metal-binding</keyword>
<feature type="binding site" evidence="15">
    <location>
        <position position="192"/>
    </location>
    <ligand>
        <name>a divalent metal cation</name>
        <dbReference type="ChEBI" id="CHEBI:60240"/>
    </ligand>
</feature>
<comment type="catalytic activity">
    <reaction evidence="1">
        <text>D-glucono-1,5-lactone + H2O = D-gluconate + H(+)</text>
        <dbReference type="Rhea" id="RHEA:10440"/>
        <dbReference type="ChEBI" id="CHEBI:15377"/>
        <dbReference type="ChEBI" id="CHEBI:15378"/>
        <dbReference type="ChEBI" id="CHEBI:16217"/>
        <dbReference type="ChEBI" id="CHEBI:18391"/>
        <dbReference type="EC" id="3.1.1.17"/>
    </reaction>
</comment>
<feature type="binding site" evidence="15">
    <location>
        <position position="244"/>
    </location>
    <ligand>
        <name>a divalent metal cation</name>
        <dbReference type="ChEBI" id="CHEBI:60240"/>
    </ligand>
</feature>
<comment type="cofactor">
    <cofactor evidence="3">
        <name>Mn(2+)</name>
        <dbReference type="ChEBI" id="CHEBI:29035"/>
    </cofactor>
</comment>
<dbReference type="InterPro" id="IPR013658">
    <property type="entry name" value="SGL"/>
</dbReference>
<evidence type="ECO:0000256" key="6">
    <source>
        <dbReference type="ARBA" id="ARBA00008853"/>
    </source>
</evidence>
<comment type="similarity">
    <text evidence="6">Belongs to the SMP-30/CGR1 family.</text>
</comment>
<evidence type="ECO:0000256" key="3">
    <source>
        <dbReference type="ARBA" id="ARBA00001936"/>
    </source>
</evidence>